<accession>A0A2K9NMC7</accession>
<dbReference type="Gene3D" id="3.40.50.12780">
    <property type="entry name" value="N-terminal domain of ligase-like"/>
    <property type="match status" value="1"/>
</dbReference>
<evidence type="ECO:0000313" key="4">
    <source>
        <dbReference type="EMBL" id="AUN96663.1"/>
    </source>
</evidence>
<sequence length="604" mass="68561">MMKDSTISKLFFRKTSKSPHRKAIGWVDGNDLNFYNNDEYQQKVRQFFYGLIKLDTQPQDRVAILAQTSKEWHFFDLATMCARAVVTPVYPTYLAHEVEYILNHSETKILILENEAQMQKILEIQHNLTHLKYIVALKEVTEDSVKKLSDKITFQSFQQFLDNGTTESQNSPKLFEATIEASEPLDIASIIYTSGTTGEPKGAVISQRAFVVMLNNVYTSLKTNILPTDRTLTFLPLSHVFGRCDSLLNLVFEFECVFAESLDKVVDNLQVAKPTLLLAVPRIFEKVYSKVLENIQKENDLKKKVFDWALKASNDYFEKINQDKSPSTYEILQKNLAYKLVFEKIYNRLGGRIRFLVSGGAPISPEIIRFMQNANLTILEGYGLTETVAPCILNPPVRQIPGTIGLPLGDVQVKFAEDGEIMVKTEAMLTEYYKNKEATKEAIKDGWLYTGDIGELTVEGYVKITDRKKDIIITSAGKNVAPQKIENTLKLQKHISNAMVVGDQRKFLVAIISIDHEAFRDDGVSGRTYEELAEDSKVYEIVDQEIHTVNKELASFESIKGFFIAPSDFTVENGQITPSLKLKKKVILKTYAKEIDALYKKLES</sequence>
<dbReference type="GO" id="GO:0016020">
    <property type="term" value="C:membrane"/>
    <property type="evidence" value="ECO:0007669"/>
    <property type="project" value="TreeGrafter"/>
</dbReference>
<dbReference type="InterPro" id="IPR042099">
    <property type="entry name" value="ANL_N_sf"/>
</dbReference>
<dbReference type="Pfam" id="PF23562">
    <property type="entry name" value="AMP-binding_C_3"/>
    <property type="match status" value="1"/>
</dbReference>
<evidence type="ECO:0000313" key="5">
    <source>
        <dbReference type="Proteomes" id="UP000235584"/>
    </source>
</evidence>
<dbReference type="PANTHER" id="PTHR43272">
    <property type="entry name" value="LONG-CHAIN-FATTY-ACID--COA LIGASE"/>
    <property type="match status" value="1"/>
</dbReference>
<organism evidence="4 5">
    <name type="scientific">Bacteriovorax stolpii</name>
    <name type="common">Bdellovibrio stolpii</name>
    <dbReference type="NCBI Taxonomy" id="960"/>
    <lineage>
        <taxon>Bacteria</taxon>
        <taxon>Pseudomonadati</taxon>
        <taxon>Bdellovibrionota</taxon>
        <taxon>Bacteriovoracia</taxon>
        <taxon>Bacteriovoracales</taxon>
        <taxon>Bacteriovoracaceae</taxon>
        <taxon>Bacteriovorax</taxon>
    </lineage>
</organism>
<evidence type="ECO:0000256" key="1">
    <source>
        <dbReference type="ARBA" id="ARBA00022598"/>
    </source>
</evidence>
<dbReference type="KEGG" id="bsto:C0V70_00775"/>
<dbReference type="CDD" id="cd05907">
    <property type="entry name" value="VL_LC_FACS_like"/>
    <property type="match status" value="1"/>
</dbReference>
<name>A0A2K9NMC7_BACTC</name>
<dbReference type="AlphaFoldDB" id="A0A2K9NMC7"/>
<reference evidence="4 5" key="1">
    <citation type="submission" date="2018-01" db="EMBL/GenBank/DDBJ databases">
        <title>Complete genome sequence of Bacteriovorax stolpii DSM12778.</title>
        <authorList>
            <person name="Tang B."/>
            <person name="Chang J."/>
        </authorList>
    </citation>
    <scope>NUCLEOTIDE SEQUENCE [LARGE SCALE GENOMIC DNA]</scope>
    <source>
        <strain evidence="4 5">DSM 12778</strain>
    </source>
</reference>
<gene>
    <name evidence="4" type="ORF">C0V70_00775</name>
</gene>
<protein>
    <submittedName>
        <fullName evidence="4">Long-chain fatty acid--CoA ligase</fullName>
    </submittedName>
</protein>
<dbReference type="EMBL" id="CP025704">
    <property type="protein sequence ID" value="AUN96663.1"/>
    <property type="molecule type" value="Genomic_DNA"/>
</dbReference>
<evidence type="ECO:0000256" key="2">
    <source>
        <dbReference type="ARBA" id="ARBA00022832"/>
    </source>
</evidence>
<dbReference type="Pfam" id="PF00501">
    <property type="entry name" value="AMP-binding"/>
    <property type="match status" value="1"/>
</dbReference>
<dbReference type="InterPro" id="IPR000873">
    <property type="entry name" value="AMP-dep_synth/lig_dom"/>
</dbReference>
<keyword evidence="2" id="KW-0276">Fatty acid metabolism</keyword>
<proteinExistence type="predicted"/>
<dbReference type="InterPro" id="IPR020845">
    <property type="entry name" value="AMP-binding_CS"/>
</dbReference>
<keyword evidence="3" id="KW-0443">Lipid metabolism</keyword>
<dbReference type="SUPFAM" id="SSF56801">
    <property type="entry name" value="Acetyl-CoA synthetase-like"/>
    <property type="match status" value="1"/>
</dbReference>
<dbReference type="Proteomes" id="UP000235584">
    <property type="component" value="Chromosome"/>
</dbReference>
<dbReference type="PROSITE" id="PS00455">
    <property type="entry name" value="AMP_BINDING"/>
    <property type="match status" value="1"/>
</dbReference>
<keyword evidence="1 4" id="KW-0436">Ligase</keyword>
<dbReference type="PANTHER" id="PTHR43272:SF32">
    <property type="entry name" value="AMP-DEPENDENT SYNTHETASE_LIGASE DOMAIN-CONTAINING PROTEIN"/>
    <property type="match status" value="1"/>
</dbReference>
<dbReference type="RefSeq" id="WP_102241958.1">
    <property type="nucleotide sequence ID" value="NZ_CP025704.1"/>
</dbReference>
<dbReference type="GO" id="GO:0004467">
    <property type="term" value="F:long-chain fatty acid-CoA ligase activity"/>
    <property type="evidence" value="ECO:0007669"/>
    <property type="project" value="TreeGrafter"/>
</dbReference>
<keyword evidence="5" id="KW-1185">Reference proteome</keyword>
<evidence type="ECO:0000256" key="3">
    <source>
        <dbReference type="ARBA" id="ARBA00023098"/>
    </source>
</evidence>